<feature type="domain" description="Outer membrane lipoprotein BamD-like" evidence="3">
    <location>
        <begin position="151"/>
        <end position="271"/>
    </location>
</feature>
<keyword evidence="1 2" id="KW-0732">Signal</keyword>
<comment type="function">
    <text evidence="2">Mediates coordination of peptidoglycan synthesis and outer membrane constriction during cell division.</text>
</comment>
<dbReference type="GO" id="GO:0030288">
    <property type="term" value="C:outer membrane-bounded periplasmic space"/>
    <property type="evidence" value="ECO:0007669"/>
    <property type="project" value="UniProtKB-UniRule"/>
</dbReference>
<keyword evidence="2" id="KW-0132">Cell division</keyword>
<evidence type="ECO:0000256" key="2">
    <source>
        <dbReference type="HAMAP-Rule" id="MF_02066"/>
    </source>
</evidence>
<evidence type="ECO:0000313" key="5">
    <source>
        <dbReference type="Proteomes" id="UP000024836"/>
    </source>
</evidence>
<dbReference type="InterPro" id="IPR014162">
    <property type="entry name" value="CpoB_C"/>
</dbReference>
<evidence type="ECO:0000256" key="1">
    <source>
        <dbReference type="ARBA" id="ARBA00022729"/>
    </source>
</evidence>
<keyword evidence="2" id="KW-0131">Cell cycle</keyword>
<keyword evidence="5" id="KW-1185">Reference proteome</keyword>
<feature type="coiled-coil region" evidence="2">
    <location>
        <begin position="28"/>
        <end position="88"/>
    </location>
</feature>
<dbReference type="PATRIC" id="fig|1461693.3.peg.1158"/>
<dbReference type="AlphaFoldDB" id="A0A058ZQE2"/>
<dbReference type="GO" id="GO:0043093">
    <property type="term" value="P:FtsZ-dependent cytokinesis"/>
    <property type="evidence" value="ECO:0007669"/>
    <property type="project" value="UniProtKB-UniRule"/>
</dbReference>
<dbReference type="RefSeq" id="WP_035249137.1">
    <property type="nucleotide sequence ID" value="NZ_AQQY01000002.1"/>
</dbReference>
<accession>A0A058ZQE2</accession>
<dbReference type="Proteomes" id="UP000024836">
    <property type="component" value="Unassembled WGS sequence"/>
</dbReference>
<dbReference type="SUPFAM" id="SSF48452">
    <property type="entry name" value="TPR-like"/>
    <property type="match status" value="1"/>
</dbReference>
<dbReference type="eggNOG" id="COG1729">
    <property type="taxonomic scope" value="Bacteria"/>
</dbReference>
<keyword evidence="2" id="KW-0574">Periplasm</keyword>
<comment type="caution">
    <text evidence="4">The sequence shown here is derived from an EMBL/GenBank/DDBJ whole genome shotgun (WGS) entry which is preliminary data.</text>
</comment>
<gene>
    <name evidence="2" type="primary">cpoB</name>
    <name evidence="4" type="ORF">ATO10_05682</name>
</gene>
<proteinExistence type="inferred from homology"/>
<dbReference type="STRING" id="1461693.ATO10_05682"/>
<dbReference type="InterPro" id="IPR011990">
    <property type="entry name" value="TPR-like_helical_dom_sf"/>
</dbReference>
<feature type="chain" id="PRO_5009982283" description="Cell division coordinator CpoB" evidence="2">
    <location>
        <begin position="23"/>
        <end position="274"/>
    </location>
</feature>
<dbReference type="NCBIfam" id="TIGR02795">
    <property type="entry name" value="tol_pal_ybgF"/>
    <property type="match status" value="1"/>
</dbReference>
<comment type="similarity">
    <text evidence="2">Belongs to the CpoB family.</text>
</comment>
<reference evidence="4 5" key="1">
    <citation type="submission" date="2013-04" db="EMBL/GenBank/DDBJ databases">
        <title>Shimia sp. 22II-S11-Z10 Genome Sequencing.</title>
        <authorList>
            <person name="Lai Q."/>
            <person name="Li G."/>
            <person name="Shao Z."/>
        </authorList>
    </citation>
    <scope>NUCLEOTIDE SEQUENCE [LARGE SCALE GENOMIC DNA]</scope>
    <source>
        <strain evidence="5">22II-S11-Z10</strain>
    </source>
</reference>
<comment type="subcellular location">
    <subcellularLocation>
        <location evidence="2">Periplasm</location>
    </subcellularLocation>
</comment>
<dbReference type="EMBL" id="AQQY01000002">
    <property type="protein sequence ID" value="KCV83076.1"/>
    <property type="molecule type" value="Genomic_DNA"/>
</dbReference>
<keyword evidence="2" id="KW-0175">Coiled coil</keyword>
<dbReference type="InterPro" id="IPR039565">
    <property type="entry name" value="BamD-like"/>
</dbReference>
<name>A0A058ZQE2_9RHOB</name>
<protein>
    <recommendedName>
        <fullName evidence="2">Cell division coordinator CpoB</fullName>
    </recommendedName>
</protein>
<evidence type="ECO:0000313" key="4">
    <source>
        <dbReference type="EMBL" id="KCV83076.1"/>
    </source>
</evidence>
<organism evidence="4 5">
    <name type="scientific">Actibacterium atlanticum</name>
    <dbReference type="NCBI Taxonomy" id="1461693"/>
    <lineage>
        <taxon>Bacteria</taxon>
        <taxon>Pseudomonadati</taxon>
        <taxon>Pseudomonadota</taxon>
        <taxon>Alphaproteobacteria</taxon>
        <taxon>Rhodobacterales</taxon>
        <taxon>Roseobacteraceae</taxon>
        <taxon>Actibacterium</taxon>
    </lineage>
</organism>
<sequence precursor="true">MKVLTAACVVAMLGGAVAPTQAQSSETLADIRQQLSVLYVDIQRLKQELSTTGGVAGNAASGTTLQRVDAIEAQLQRLTAKTEQLEFRVDSVVRDGTNRVGDLEFRLCELEPNCDIGTLGDTPTLGGGQIAAPAVPVPQTQTPGAEFAVGEQADFDRAMASLNAGDYQSAAEQFQVFAVTYPGGPLSSEAHYHRGDALSQLGQTADSARAFLESFSGAPNGALAPNALYRLGMSLKDLGQTQEACVTLGEVGARFPDAPITFDARAAMTTLGCS</sequence>
<dbReference type="Gene3D" id="1.25.40.10">
    <property type="entry name" value="Tetratricopeptide repeat domain"/>
    <property type="match status" value="1"/>
</dbReference>
<evidence type="ECO:0000259" key="3">
    <source>
        <dbReference type="Pfam" id="PF13525"/>
    </source>
</evidence>
<feature type="signal peptide" evidence="2">
    <location>
        <begin position="1"/>
        <end position="22"/>
    </location>
</feature>
<dbReference type="Pfam" id="PF13525">
    <property type="entry name" value="YfiO"/>
    <property type="match status" value="1"/>
</dbReference>
<dbReference type="InterPro" id="IPR034706">
    <property type="entry name" value="CpoB"/>
</dbReference>
<dbReference type="HAMAP" id="MF_02066">
    <property type="entry name" value="CpoB"/>
    <property type="match status" value="1"/>
</dbReference>